<dbReference type="EMBL" id="UINC01004045">
    <property type="protein sequence ID" value="SVA11344.1"/>
    <property type="molecule type" value="Genomic_DNA"/>
</dbReference>
<gene>
    <name evidence="2" type="ORF">METZ01_LOCUS64198</name>
</gene>
<feature type="region of interest" description="Disordered" evidence="1">
    <location>
        <begin position="1"/>
        <end position="30"/>
    </location>
</feature>
<accession>A0A381T6J5</accession>
<evidence type="ECO:0000313" key="2">
    <source>
        <dbReference type="EMBL" id="SVA11344.1"/>
    </source>
</evidence>
<reference evidence="2" key="1">
    <citation type="submission" date="2018-05" db="EMBL/GenBank/DDBJ databases">
        <authorList>
            <person name="Lanie J.A."/>
            <person name="Ng W.-L."/>
            <person name="Kazmierczak K.M."/>
            <person name="Andrzejewski T.M."/>
            <person name="Davidsen T.M."/>
            <person name="Wayne K.J."/>
            <person name="Tettelin H."/>
            <person name="Glass J.I."/>
            <person name="Rusch D."/>
            <person name="Podicherti R."/>
            <person name="Tsui H.-C.T."/>
            <person name="Winkler M.E."/>
        </authorList>
    </citation>
    <scope>NUCLEOTIDE SEQUENCE</scope>
</reference>
<proteinExistence type="predicted"/>
<evidence type="ECO:0000256" key="1">
    <source>
        <dbReference type="SAM" id="MobiDB-lite"/>
    </source>
</evidence>
<sequence>MVQKSPKMLIKGDSPFYHGGRSSLQKASRH</sequence>
<protein>
    <submittedName>
        <fullName evidence="2">Uncharacterized protein</fullName>
    </submittedName>
</protein>
<dbReference type="AlphaFoldDB" id="A0A381T6J5"/>
<organism evidence="2">
    <name type="scientific">marine metagenome</name>
    <dbReference type="NCBI Taxonomy" id="408172"/>
    <lineage>
        <taxon>unclassified sequences</taxon>
        <taxon>metagenomes</taxon>
        <taxon>ecological metagenomes</taxon>
    </lineage>
</organism>
<name>A0A381T6J5_9ZZZZ</name>